<evidence type="ECO:0000313" key="3">
    <source>
        <dbReference type="Proteomes" id="UP000294498"/>
    </source>
</evidence>
<dbReference type="AlphaFoldDB" id="A0A4R8DYL1"/>
<dbReference type="InterPro" id="IPR050249">
    <property type="entry name" value="Pseudomonas-type_ThrB"/>
</dbReference>
<feature type="domain" description="Aminoglycoside phosphotransferase" evidence="1">
    <location>
        <begin position="24"/>
        <end position="258"/>
    </location>
</feature>
<sequence length="362" mass="40869">MFDPITLQALLTCFGLDPLDWHCVGFGTGLINTTWVLKDRNGTIKYILQKVNRQVFKQPEDIAHNLRVVGDHLAKRHPDYLFVRPVPALDGEAFVRSEEGEYYRLFPFIGGSRTLDVVHKPEQAFEAARSFARFSHLLADLDPALLRDTLPHFHDLSRRYRAFEEALDNAPAILKAGAVAEIGTLKSHAGYVSDLEALKRSPDFPLRVMHHDTKISNILFDRQDKALCVIDLDTVMPGYFISDVGDMMRTYLSPASEEAQDLDSVHVRPEYFRAIVAGYLSGMEGGLTPLERGQFLFAGRFMIYMQALRFLTDFLEGDVYYGARYPGHNLLRAKNQIRLLESFNAAEGVFRGMLEALLPVGA</sequence>
<dbReference type="PANTHER" id="PTHR21064:SF5">
    <property type="entry name" value="SLR1880 PROTEIN"/>
    <property type="match status" value="1"/>
</dbReference>
<dbReference type="InterPro" id="IPR002575">
    <property type="entry name" value="Aminoglycoside_PTrfase"/>
</dbReference>
<proteinExistence type="predicted"/>
<protein>
    <submittedName>
        <fullName evidence="2">Phosphotransferase family enzyme</fullName>
    </submittedName>
</protein>
<dbReference type="SUPFAM" id="SSF56112">
    <property type="entry name" value="Protein kinase-like (PK-like)"/>
    <property type="match status" value="1"/>
</dbReference>
<evidence type="ECO:0000259" key="1">
    <source>
        <dbReference type="Pfam" id="PF01636"/>
    </source>
</evidence>
<dbReference type="Gene3D" id="3.90.1200.10">
    <property type="match status" value="1"/>
</dbReference>
<evidence type="ECO:0000313" key="2">
    <source>
        <dbReference type="EMBL" id="TDX02301.1"/>
    </source>
</evidence>
<dbReference type="EMBL" id="SODV01000001">
    <property type="protein sequence ID" value="TDX02301.1"/>
    <property type="molecule type" value="Genomic_DNA"/>
</dbReference>
<keyword evidence="3" id="KW-1185">Reference proteome</keyword>
<gene>
    <name evidence="2" type="ORF">EDB95_3356</name>
</gene>
<dbReference type="Proteomes" id="UP000294498">
    <property type="component" value="Unassembled WGS sequence"/>
</dbReference>
<organism evidence="2 3">
    <name type="scientific">Dinghuibacter silviterrae</name>
    <dbReference type="NCBI Taxonomy" id="1539049"/>
    <lineage>
        <taxon>Bacteria</taxon>
        <taxon>Pseudomonadati</taxon>
        <taxon>Bacteroidota</taxon>
        <taxon>Chitinophagia</taxon>
        <taxon>Chitinophagales</taxon>
        <taxon>Chitinophagaceae</taxon>
        <taxon>Dinghuibacter</taxon>
    </lineage>
</organism>
<name>A0A4R8DYL1_9BACT</name>
<dbReference type="OrthoDB" id="526037at2"/>
<comment type="caution">
    <text evidence="2">The sequence shown here is derived from an EMBL/GenBank/DDBJ whole genome shotgun (WGS) entry which is preliminary data.</text>
</comment>
<dbReference type="PANTHER" id="PTHR21064">
    <property type="entry name" value="AMINOGLYCOSIDE PHOSPHOTRANSFERASE DOMAIN-CONTAINING PROTEIN-RELATED"/>
    <property type="match status" value="1"/>
</dbReference>
<keyword evidence="2" id="KW-0808">Transferase</keyword>
<reference evidence="2 3" key="1">
    <citation type="submission" date="2019-03" db="EMBL/GenBank/DDBJ databases">
        <title>Genomic Encyclopedia of Type Strains, Phase IV (KMG-IV): sequencing the most valuable type-strain genomes for metagenomic binning, comparative biology and taxonomic classification.</title>
        <authorList>
            <person name="Goeker M."/>
        </authorList>
    </citation>
    <scope>NUCLEOTIDE SEQUENCE [LARGE SCALE GENOMIC DNA]</scope>
    <source>
        <strain evidence="2 3">DSM 100059</strain>
    </source>
</reference>
<dbReference type="InterPro" id="IPR011009">
    <property type="entry name" value="Kinase-like_dom_sf"/>
</dbReference>
<dbReference type="Pfam" id="PF01636">
    <property type="entry name" value="APH"/>
    <property type="match status" value="1"/>
</dbReference>
<dbReference type="GO" id="GO:0016740">
    <property type="term" value="F:transferase activity"/>
    <property type="evidence" value="ECO:0007669"/>
    <property type="project" value="UniProtKB-KW"/>
</dbReference>
<accession>A0A4R8DYL1</accession>